<dbReference type="Proteomes" id="UP001162891">
    <property type="component" value="Chromosome"/>
</dbReference>
<organism evidence="1 2">
    <name type="scientific">Anaeromyxobacter oryzae</name>
    <dbReference type="NCBI Taxonomy" id="2918170"/>
    <lineage>
        <taxon>Bacteria</taxon>
        <taxon>Pseudomonadati</taxon>
        <taxon>Myxococcota</taxon>
        <taxon>Myxococcia</taxon>
        <taxon>Myxococcales</taxon>
        <taxon>Cystobacterineae</taxon>
        <taxon>Anaeromyxobacteraceae</taxon>
        <taxon>Anaeromyxobacter</taxon>
    </lineage>
</organism>
<evidence type="ECO:0000313" key="2">
    <source>
        <dbReference type="Proteomes" id="UP001162891"/>
    </source>
</evidence>
<dbReference type="RefSeq" id="WP_248359538.1">
    <property type="nucleotide sequence ID" value="NZ_AP025591.1"/>
</dbReference>
<dbReference type="EMBL" id="AP025591">
    <property type="protein sequence ID" value="BDG02174.1"/>
    <property type="molecule type" value="Genomic_DNA"/>
</dbReference>
<gene>
    <name evidence="1" type="ORF">AMOR_11700</name>
</gene>
<keyword evidence="2" id="KW-1185">Reference proteome</keyword>
<name>A0ABM7WRS7_9BACT</name>
<accession>A0ABM7WRS7</accession>
<sequence length="83" mass="9141">MSDTNGARRLAVYAVPESKDGEKKFWPKIGVAFANRDGSFSLLLDALPLGTNKLQMREAFPPVEARNGNGAVRRDLEVVEVRP</sequence>
<evidence type="ECO:0000313" key="1">
    <source>
        <dbReference type="EMBL" id="BDG02174.1"/>
    </source>
</evidence>
<reference evidence="2" key="1">
    <citation type="journal article" date="2022" name="Int. J. Syst. Evol. Microbiol.">
        <title>Anaeromyxobacter oryzae sp. nov., Anaeromyxobacter diazotrophicus sp. nov. and Anaeromyxobacter paludicola sp. nov., isolated from paddy soils.</title>
        <authorList>
            <person name="Itoh H."/>
            <person name="Xu Z."/>
            <person name="Mise K."/>
            <person name="Masuda Y."/>
            <person name="Ushijima N."/>
            <person name="Hayakawa C."/>
            <person name="Shiratori Y."/>
            <person name="Senoo K."/>
        </authorList>
    </citation>
    <scope>NUCLEOTIDE SEQUENCE [LARGE SCALE GENOMIC DNA]</scope>
    <source>
        <strain evidence="2">Red232</strain>
    </source>
</reference>
<protein>
    <submittedName>
        <fullName evidence="1">Uncharacterized protein</fullName>
    </submittedName>
</protein>
<proteinExistence type="predicted"/>